<organism evidence="3 4">
    <name type="scientific">Shinella pollutisoli</name>
    <dbReference type="NCBI Taxonomy" id="2250594"/>
    <lineage>
        <taxon>Bacteria</taxon>
        <taxon>Pseudomonadati</taxon>
        <taxon>Pseudomonadota</taxon>
        <taxon>Alphaproteobacteria</taxon>
        <taxon>Hyphomicrobiales</taxon>
        <taxon>Rhizobiaceae</taxon>
        <taxon>Shinella</taxon>
    </lineage>
</organism>
<proteinExistence type="predicted"/>
<gene>
    <name evidence="3" type="ORF">ACFOHH_10315</name>
</gene>
<dbReference type="RefSeq" id="WP_257316980.1">
    <property type="nucleotide sequence ID" value="NZ_JANFDG010000024.1"/>
</dbReference>
<dbReference type="SMART" id="SM00897">
    <property type="entry name" value="FIST"/>
    <property type="match status" value="1"/>
</dbReference>
<dbReference type="InterPro" id="IPR019494">
    <property type="entry name" value="FIST_C"/>
</dbReference>
<comment type="caution">
    <text evidence="3">The sequence shown here is derived from an EMBL/GenBank/DDBJ whole genome shotgun (WGS) entry which is preliminary data.</text>
</comment>
<dbReference type="Pfam" id="PF10442">
    <property type="entry name" value="FIST_C"/>
    <property type="match status" value="1"/>
</dbReference>
<dbReference type="Proteomes" id="UP001595377">
    <property type="component" value="Unassembled WGS sequence"/>
</dbReference>
<dbReference type="EMBL" id="JBHRSP010000016">
    <property type="protein sequence ID" value="MFC3073498.1"/>
    <property type="molecule type" value="Genomic_DNA"/>
</dbReference>
<evidence type="ECO:0000313" key="3">
    <source>
        <dbReference type="EMBL" id="MFC3073498.1"/>
    </source>
</evidence>
<evidence type="ECO:0000259" key="2">
    <source>
        <dbReference type="SMART" id="SM01204"/>
    </source>
</evidence>
<feature type="domain" description="FIST C-domain" evidence="2">
    <location>
        <begin position="241"/>
        <end position="390"/>
    </location>
</feature>
<dbReference type="SMART" id="SM01204">
    <property type="entry name" value="FIST_C"/>
    <property type="match status" value="1"/>
</dbReference>
<dbReference type="Pfam" id="PF08495">
    <property type="entry name" value="FIST"/>
    <property type="match status" value="1"/>
</dbReference>
<keyword evidence="4" id="KW-1185">Reference proteome</keyword>
<name>A0ABV7DFV7_9HYPH</name>
<dbReference type="InterPro" id="IPR013702">
    <property type="entry name" value="FIST_domain_N"/>
</dbReference>
<feature type="domain" description="FIST" evidence="1">
    <location>
        <begin position="31"/>
        <end position="240"/>
    </location>
</feature>
<reference evidence="4" key="1">
    <citation type="journal article" date="2019" name="Int. J. Syst. Evol. Microbiol.">
        <title>The Global Catalogue of Microorganisms (GCM) 10K type strain sequencing project: providing services to taxonomists for standard genome sequencing and annotation.</title>
        <authorList>
            <consortium name="The Broad Institute Genomics Platform"/>
            <consortium name="The Broad Institute Genome Sequencing Center for Infectious Disease"/>
            <person name="Wu L."/>
            <person name="Ma J."/>
        </authorList>
    </citation>
    <scope>NUCLEOTIDE SEQUENCE [LARGE SCALE GENOMIC DNA]</scope>
    <source>
        <strain evidence="4">KCTC 52677</strain>
    </source>
</reference>
<accession>A0ABV7DFV7</accession>
<evidence type="ECO:0000313" key="4">
    <source>
        <dbReference type="Proteomes" id="UP001595377"/>
    </source>
</evidence>
<sequence>MTTLKSFTATGDTTVQALAGLAGAIGETSLDASLVCVFYDAAHDDGAIFDFLRARFDRAAILGGTSCNGVMNQSGLGGPRSIGLLVLEDPEGNYGAASTRLQGDAADCAERTLHAALEQADCAGELPELIWIYQAPGQEESVIEGLRRVVGDRCPIIGGSSADNDVSGQWRQMGPDGAFGDGLVVAVLFSSGGIGYAFQGGYEPSGESGIVTRIGYDPVGESGVVTQSAGRQIISIDGEPAAEVYNRWIGGVLGDKLQNGGNILIDTTLHPVGVDVGKIEGITNYLLIHPDKILTGGVLSTFASIEEGTRLYSMKGERTRLITRAGKVASAAAAMLPGGEESLAGGLVVYCGGCMLAVGDEMPRVASAVTGSFRGRPFLGCFTFGEQGAILGKNAHGNLMISAIAFGE</sequence>
<dbReference type="PANTHER" id="PTHR40252">
    <property type="entry name" value="BLR0328 PROTEIN"/>
    <property type="match status" value="1"/>
</dbReference>
<protein>
    <submittedName>
        <fullName evidence="3">FIST signal transduction protein</fullName>
    </submittedName>
</protein>
<dbReference type="PANTHER" id="PTHR40252:SF2">
    <property type="entry name" value="BLR0328 PROTEIN"/>
    <property type="match status" value="1"/>
</dbReference>
<evidence type="ECO:0000259" key="1">
    <source>
        <dbReference type="SMART" id="SM00897"/>
    </source>
</evidence>